<dbReference type="AlphaFoldDB" id="A0A511ZB25"/>
<feature type="domain" description="ABC transporter" evidence="5">
    <location>
        <begin position="35"/>
        <end position="274"/>
    </location>
</feature>
<keyword evidence="2" id="KW-0813">Transport</keyword>
<dbReference type="PROSITE" id="PS50893">
    <property type="entry name" value="ABC_TRANSPORTER_2"/>
    <property type="match status" value="1"/>
</dbReference>
<comment type="similarity">
    <text evidence="1">Belongs to the ABC transporter superfamily.</text>
</comment>
<dbReference type="GO" id="GO:0005524">
    <property type="term" value="F:ATP binding"/>
    <property type="evidence" value="ECO:0007669"/>
    <property type="project" value="UniProtKB-KW"/>
</dbReference>
<dbReference type="Proteomes" id="UP000321901">
    <property type="component" value="Unassembled WGS sequence"/>
</dbReference>
<dbReference type="SMART" id="SM00382">
    <property type="entry name" value="AAA"/>
    <property type="match status" value="1"/>
</dbReference>
<evidence type="ECO:0000313" key="7">
    <source>
        <dbReference type="Proteomes" id="UP000321901"/>
    </source>
</evidence>
<keyword evidence="7" id="KW-1185">Reference proteome</keyword>
<reference evidence="6 7" key="1">
    <citation type="submission" date="2019-07" db="EMBL/GenBank/DDBJ databases">
        <title>Whole genome shotgun sequence of Sporosarcina luteola NBRC 105378.</title>
        <authorList>
            <person name="Hosoyama A."/>
            <person name="Uohara A."/>
            <person name="Ohji S."/>
            <person name="Ichikawa N."/>
        </authorList>
    </citation>
    <scope>NUCLEOTIDE SEQUENCE [LARGE SCALE GENOMIC DNA]</scope>
    <source>
        <strain evidence="6 7">NBRC 105378</strain>
    </source>
</reference>
<dbReference type="InterPro" id="IPR003439">
    <property type="entry name" value="ABC_transporter-like_ATP-bd"/>
</dbReference>
<proteinExistence type="inferred from homology"/>
<dbReference type="Gene3D" id="3.40.50.300">
    <property type="entry name" value="P-loop containing nucleotide triphosphate hydrolases"/>
    <property type="match status" value="1"/>
</dbReference>
<organism evidence="6 7">
    <name type="scientific">Sporosarcina luteola</name>
    <dbReference type="NCBI Taxonomy" id="582850"/>
    <lineage>
        <taxon>Bacteria</taxon>
        <taxon>Bacillati</taxon>
        <taxon>Bacillota</taxon>
        <taxon>Bacilli</taxon>
        <taxon>Bacillales</taxon>
        <taxon>Caryophanaceae</taxon>
        <taxon>Sporosarcina</taxon>
    </lineage>
</organism>
<dbReference type="InterPro" id="IPR003593">
    <property type="entry name" value="AAA+_ATPase"/>
</dbReference>
<dbReference type="PANTHER" id="PTHR42798">
    <property type="entry name" value="LIPOPROTEIN-RELEASING SYSTEM ATP-BINDING PROTEIN LOLD"/>
    <property type="match status" value="1"/>
</dbReference>
<dbReference type="InterPro" id="IPR017911">
    <property type="entry name" value="MacB-like_ATP-bd"/>
</dbReference>
<sequence length="285" mass="31442">MIVLFVISMDGSFIARYDEDIIKDELGEYVMDIVLQATGIRKVFGTKSNLVPVLDNIDFNVQEGEIVGIMGPSGAGKTSLLNILATIDKPTSGSVRISGTEITSLSDEPLSEFRREKLGFIFQDYNLLDSLTIRENIMLPMTFSNKFDLTTDVRVTEIAGKLGIETILNRYPYETSGGQKQRTAAARAIIHNPRLVLADEPTGALDSKASMDLLSAFQLMNDEYGTTILMVTHDAFAASYCDRIVFMKDGKLFTELVKGDNDRKSFFDRLVTTLSSLGGGSYDII</sequence>
<dbReference type="FunFam" id="3.40.50.300:FF:000032">
    <property type="entry name" value="Export ABC transporter ATP-binding protein"/>
    <property type="match status" value="1"/>
</dbReference>
<evidence type="ECO:0000256" key="4">
    <source>
        <dbReference type="ARBA" id="ARBA00022840"/>
    </source>
</evidence>
<evidence type="ECO:0000259" key="5">
    <source>
        <dbReference type="PROSITE" id="PS50893"/>
    </source>
</evidence>
<gene>
    <name evidence="6" type="ORF">SLU01_29150</name>
</gene>
<dbReference type="CDD" id="cd03255">
    <property type="entry name" value="ABC_MJ0796_LolCDE_FtsE"/>
    <property type="match status" value="1"/>
</dbReference>
<evidence type="ECO:0000256" key="2">
    <source>
        <dbReference type="ARBA" id="ARBA00022448"/>
    </source>
</evidence>
<evidence type="ECO:0000256" key="3">
    <source>
        <dbReference type="ARBA" id="ARBA00022741"/>
    </source>
</evidence>
<dbReference type="GO" id="GO:0098796">
    <property type="term" value="C:membrane protein complex"/>
    <property type="evidence" value="ECO:0007669"/>
    <property type="project" value="UniProtKB-ARBA"/>
</dbReference>
<dbReference type="EMBL" id="BJYL01000041">
    <property type="protein sequence ID" value="GEN84603.1"/>
    <property type="molecule type" value="Genomic_DNA"/>
</dbReference>
<dbReference type="PANTHER" id="PTHR42798:SF7">
    <property type="entry name" value="ALPHA-D-RIBOSE 1-METHYLPHOSPHONATE 5-TRIPHOSPHATE SYNTHASE SUBUNIT PHNL"/>
    <property type="match status" value="1"/>
</dbReference>
<name>A0A511ZB25_9BACL</name>
<dbReference type="Pfam" id="PF00005">
    <property type="entry name" value="ABC_tran"/>
    <property type="match status" value="1"/>
</dbReference>
<dbReference type="GO" id="GO:0016887">
    <property type="term" value="F:ATP hydrolysis activity"/>
    <property type="evidence" value="ECO:0007669"/>
    <property type="project" value="InterPro"/>
</dbReference>
<evidence type="ECO:0000313" key="6">
    <source>
        <dbReference type="EMBL" id="GEN84603.1"/>
    </source>
</evidence>
<keyword evidence="4 6" id="KW-0067">ATP-binding</keyword>
<keyword evidence="3" id="KW-0547">Nucleotide-binding</keyword>
<protein>
    <submittedName>
        <fullName evidence="6">ABC transporter ATP-binding protein</fullName>
    </submittedName>
</protein>
<dbReference type="GO" id="GO:0022857">
    <property type="term" value="F:transmembrane transporter activity"/>
    <property type="evidence" value="ECO:0007669"/>
    <property type="project" value="UniProtKB-ARBA"/>
</dbReference>
<comment type="caution">
    <text evidence="6">The sequence shown here is derived from an EMBL/GenBank/DDBJ whole genome shotgun (WGS) entry which is preliminary data.</text>
</comment>
<accession>A0A511ZB25</accession>
<evidence type="ECO:0000256" key="1">
    <source>
        <dbReference type="ARBA" id="ARBA00005417"/>
    </source>
</evidence>
<dbReference type="SUPFAM" id="SSF52540">
    <property type="entry name" value="P-loop containing nucleoside triphosphate hydrolases"/>
    <property type="match status" value="1"/>
</dbReference>
<dbReference type="InterPro" id="IPR027417">
    <property type="entry name" value="P-loop_NTPase"/>
</dbReference>